<feature type="signal peptide" evidence="1">
    <location>
        <begin position="1"/>
        <end position="18"/>
    </location>
</feature>
<dbReference type="AlphaFoldDB" id="A0A7S1C225"/>
<dbReference type="SFLD" id="SFLDS00003">
    <property type="entry name" value="Haloacid_Dehalogenase"/>
    <property type="match status" value="1"/>
</dbReference>
<evidence type="ECO:0000256" key="1">
    <source>
        <dbReference type="SAM" id="SignalP"/>
    </source>
</evidence>
<feature type="chain" id="PRO_5030504309" description="Haloacid dehalogenase-like hydrolase domain-containing protein 3" evidence="1">
    <location>
        <begin position="19"/>
        <end position="433"/>
    </location>
</feature>
<dbReference type="InterPro" id="IPR044924">
    <property type="entry name" value="HAD-SF_hydro_IA_REG-2-like_cap"/>
</dbReference>
<dbReference type="InterPro" id="IPR023214">
    <property type="entry name" value="HAD_sf"/>
</dbReference>
<dbReference type="SFLD" id="SFLDG01129">
    <property type="entry name" value="C1.5:_HAD__Beta-PGM__Phosphata"/>
    <property type="match status" value="1"/>
</dbReference>
<dbReference type="PANTHER" id="PTHR46191">
    <property type="match status" value="1"/>
</dbReference>
<dbReference type="EMBL" id="HBFR01041919">
    <property type="protein sequence ID" value="CAD8903423.1"/>
    <property type="molecule type" value="Transcribed_RNA"/>
</dbReference>
<protein>
    <recommendedName>
        <fullName evidence="3">Haloacid dehalogenase-like hydrolase domain-containing protein 3</fullName>
    </recommendedName>
</protein>
<sequence>MEFVRSPCLSLSSALTSAFLLSASSFAPSSPPRPLVPLPPFRHAFVVNPRPRPNPLFSGSPDDLPSFGDLPGLPKIVDPADRPSLSVDTGGKLAFKQTEEDEEALPINYRRPEVWRDADPLKFPREGVKLITFDAVGTLIRMTTSVGMFYREALNQAFGYVRLPRPDLFTAAFREAHRQQNAAYPCYGKNDGMTGEEWWRTVVRDTYRNMYDLFDDADLVEELESEDGEVFEAVFQQLYNEDFTGEEAWELLPDAYRTLRRLALWREQGGPRIGIVSNSDARLSRILYALGIEEYFDFVLTAEGTGSAKPDGDMFRIALREAQVEDPRLAAHVGNDFGKDCRCAAEAGWHGIWMHEDKFDLPEDVPDALDFSTAGDLVGVLAMYGVAPETREILTTRDIYEDGNYGFHWKVWDDHAYQLEGRDFREWSTNTME</sequence>
<reference evidence="2" key="1">
    <citation type="submission" date="2021-01" db="EMBL/GenBank/DDBJ databases">
        <authorList>
            <person name="Corre E."/>
            <person name="Pelletier E."/>
            <person name="Niang G."/>
            <person name="Scheremetjew M."/>
            <person name="Finn R."/>
            <person name="Kale V."/>
            <person name="Holt S."/>
            <person name="Cochrane G."/>
            <person name="Meng A."/>
            <person name="Brown T."/>
            <person name="Cohen L."/>
        </authorList>
    </citation>
    <scope>NUCLEOTIDE SEQUENCE</scope>
    <source>
        <strain evidence="2">308</strain>
    </source>
</reference>
<dbReference type="InterPro" id="IPR051828">
    <property type="entry name" value="HAD-like_hydrolase_domain"/>
</dbReference>
<dbReference type="Gene3D" id="3.40.50.1000">
    <property type="entry name" value="HAD superfamily/HAD-like"/>
    <property type="match status" value="1"/>
</dbReference>
<dbReference type="Pfam" id="PF00702">
    <property type="entry name" value="Hydrolase"/>
    <property type="match status" value="1"/>
</dbReference>
<dbReference type="PANTHER" id="PTHR46191:SF2">
    <property type="entry name" value="HALOACID DEHALOGENASE-LIKE HYDROLASE DOMAIN-CONTAINING PROTEIN 3"/>
    <property type="match status" value="1"/>
</dbReference>
<dbReference type="GO" id="GO:0005634">
    <property type="term" value="C:nucleus"/>
    <property type="evidence" value="ECO:0007669"/>
    <property type="project" value="TreeGrafter"/>
</dbReference>
<dbReference type="NCBIfam" id="TIGR01549">
    <property type="entry name" value="HAD-SF-IA-v1"/>
    <property type="match status" value="1"/>
</dbReference>
<dbReference type="SUPFAM" id="SSF56784">
    <property type="entry name" value="HAD-like"/>
    <property type="match status" value="1"/>
</dbReference>
<dbReference type="Gene3D" id="1.10.150.720">
    <property type="entry name" value="Haloacid dehalogenase-like hydrolase"/>
    <property type="match status" value="1"/>
</dbReference>
<proteinExistence type="predicted"/>
<evidence type="ECO:0000313" key="2">
    <source>
        <dbReference type="EMBL" id="CAD8903423.1"/>
    </source>
</evidence>
<name>A0A7S1C225_9STRA</name>
<accession>A0A7S1C225</accession>
<dbReference type="InterPro" id="IPR006439">
    <property type="entry name" value="HAD-SF_hydro_IA"/>
</dbReference>
<evidence type="ECO:0008006" key="3">
    <source>
        <dbReference type="Google" id="ProtNLM"/>
    </source>
</evidence>
<gene>
    <name evidence="2" type="ORF">CHYS00102_LOCUS30643</name>
</gene>
<dbReference type="InterPro" id="IPR036412">
    <property type="entry name" value="HAD-like_sf"/>
</dbReference>
<organism evidence="2">
    <name type="scientific">Corethron hystrix</name>
    <dbReference type="NCBI Taxonomy" id="216773"/>
    <lineage>
        <taxon>Eukaryota</taxon>
        <taxon>Sar</taxon>
        <taxon>Stramenopiles</taxon>
        <taxon>Ochrophyta</taxon>
        <taxon>Bacillariophyta</taxon>
        <taxon>Coscinodiscophyceae</taxon>
        <taxon>Corethrophycidae</taxon>
        <taxon>Corethrales</taxon>
        <taxon>Corethraceae</taxon>
        <taxon>Corethron</taxon>
    </lineage>
</organism>
<keyword evidence="1" id="KW-0732">Signal</keyword>